<dbReference type="InterPro" id="IPR023043">
    <property type="entry name" value="NAD(P)H_OxRDtase_bac/plastid"/>
</dbReference>
<keyword evidence="4 11" id="KW-1003">Cell membrane</keyword>
<evidence type="ECO:0000256" key="4">
    <source>
        <dbReference type="ARBA" id="ARBA00022475"/>
    </source>
</evidence>
<keyword evidence="11 13" id="KW-0830">Ubiquinone</keyword>
<keyword evidence="5 11" id="KW-0812">Transmembrane</keyword>
<gene>
    <name evidence="11" type="primary">nuoA</name>
    <name evidence="13" type="ORF">AKJ08_1070</name>
</gene>
<dbReference type="GO" id="GO:0030964">
    <property type="term" value="C:NADH dehydrogenase complex"/>
    <property type="evidence" value="ECO:0007669"/>
    <property type="project" value="TreeGrafter"/>
</dbReference>
<dbReference type="InterPro" id="IPR038430">
    <property type="entry name" value="NDAH_ubi_oxred_su3_sf"/>
</dbReference>
<dbReference type="GO" id="GO:0050136">
    <property type="term" value="F:NADH dehydrogenase (quinone) (non-electrogenic) activity"/>
    <property type="evidence" value="ECO:0007669"/>
    <property type="project" value="UniProtKB-UniRule"/>
</dbReference>
<dbReference type="PATRIC" id="fig|1391653.3.peg.1096"/>
<keyword evidence="6 11" id="KW-0874">Quinone</keyword>
<dbReference type="Gene3D" id="1.20.58.1610">
    <property type="entry name" value="NADH:ubiquinone/plastoquinone oxidoreductase, chain 3"/>
    <property type="match status" value="1"/>
</dbReference>
<organism evidence="13 14">
    <name type="scientific">Vulgatibacter incomptus</name>
    <dbReference type="NCBI Taxonomy" id="1391653"/>
    <lineage>
        <taxon>Bacteria</taxon>
        <taxon>Pseudomonadati</taxon>
        <taxon>Myxococcota</taxon>
        <taxon>Myxococcia</taxon>
        <taxon>Myxococcales</taxon>
        <taxon>Cystobacterineae</taxon>
        <taxon>Vulgatibacteraceae</taxon>
        <taxon>Vulgatibacter</taxon>
    </lineage>
</organism>
<evidence type="ECO:0000313" key="14">
    <source>
        <dbReference type="Proteomes" id="UP000055590"/>
    </source>
</evidence>
<dbReference type="GO" id="GO:0005886">
    <property type="term" value="C:plasma membrane"/>
    <property type="evidence" value="ECO:0007669"/>
    <property type="project" value="UniProtKB-SubCell"/>
</dbReference>
<comment type="similarity">
    <text evidence="2 11 12">Belongs to the complex I subunit 3 family.</text>
</comment>
<comment type="subcellular location">
    <subcellularLocation>
        <location evidence="11 12">Cell membrane</location>
        <topology evidence="11 12">Multi-pass membrane protein</topology>
    </subcellularLocation>
    <subcellularLocation>
        <location evidence="1">Membrane</location>
        <topology evidence="1">Multi-pass membrane protein</topology>
    </subcellularLocation>
</comment>
<dbReference type="AlphaFoldDB" id="A0A0K1PAW7"/>
<keyword evidence="14" id="KW-1185">Reference proteome</keyword>
<sequence length="123" mass="13826">MADVVHLSSWFPVLLVLAISVGMVVLLTFLSWLLGPKRMTAIKAEAFECGSESSGSARQRFGVKFYVVALLFVVFDVEAVFLYPWAVQFKELSWYGLATMSGFLFTLAMGLIYVWKKGALEWE</sequence>
<keyword evidence="3 11" id="KW-0813">Transport</keyword>
<evidence type="ECO:0000256" key="1">
    <source>
        <dbReference type="ARBA" id="ARBA00004141"/>
    </source>
</evidence>
<name>A0A0K1PAW7_9BACT</name>
<evidence type="ECO:0000256" key="3">
    <source>
        <dbReference type="ARBA" id="ARBA00022448"/>
    </source>
</evidence>
<dbReference type="Proteomes" id="UP000055590">
    <property type="component" value="Chromosome"/>
</dbReference>
<dbReference type="Pfam" id="PF00507">
    <property type="entry name" value="Oxidored_q4"/>
    <property type="match status" value="1"/>
</dbReference>
<evidence type="ECO:0000256" key="8">
    <source>
        <dbReference type="ARBA" id="ARBA00022989"/>
    </source>
</evidence>
<evidence type="ECO:0000256" key="10">
    <source>
        <dbReference type="ARBA" id="ARBA00023136"/>
    </source>
</evidence>
<comment type="subunit">
    <text evidence="11">NDH-1 is composed of 14 different subunits. Subunits NuoA, H, J, K, L, M, N constitute the membrane sector of the complex.</text>
</comment>
<evidence type="ECO:0000256" key="12">
    <source>
        <dbReference type="RuleBase" id="RU003639"/>
    </source>
</evidence>
<comment type="catalytic activity">
    <reaction evidence="11 12">
        <text>a quinone + NADH + 5 H(+)(in) = a quinol + NAD(+) + 4 H(+)(out)</text>
        <dbReference type="Rhea" id="RHEA:57888"/>
        <dbReference type="ChEBI" id="CHEBI:15378"/>
        <dbReference type="ChEBI" id="CHEBI:24646"/>
        <dbReference type="ChEBI" id="CHEBI:57540"/>
        <dbReference type="ChEBI" id="CHEBI:57945"/>
        <dbReference type="ChEBI" id="CHEBI:132124"/>
    </reaction>
</comment>
<evidence type="ECO:0000256" key="11">
    <source>
        <dbReference type="HAMAP-Rule" id="MF_01394"/>
    </source>
</evidence>
<feature type="transmembrane region" description="Helical" evidence="11">
    <location>
        <begin position="65"/>
        <end position="86"/>
    </location>
</feature>
<evidence type="ECO:0000256" key="9">
    <source>
        <dbReference type="ARBA" id="ARBA00023027"/>
    </source>
</evidence>
<protein>
    <recommendedName>
        <fullName evidence="11">NADH-quinone oxidoreductase subunit A</fullName>
        <ecNumber evidence="11">7.1.1.-</ecNumber>
    </recommendedName>
    <alternativeName>
        <fullName evidence="11">NADH dehydrogenase I subunit A</fullName>
    </alternativeName>
    <alternativeName>
        <fullName evidence="11">NDH-1 subunit A</fullName>
    </alternativeName>
    <alternativeName>
        <fullName evidence="11">NUO1</fullName>
    </alternativeName>
</protein>
<comment type="function">
    <text evidence="11">NDH-1 shuttles electrons from NADH, via FMN and iron-sulfur (Fe-S) centers, to quinones in the respiratory chain. The immediate electron acceptor for the enzyme in this species is believed to be ubiquinone. Couples the redox reaction to proton translocation (for every two electrons transferred, four hydrogen ions are translocated across the cytoplasmic membrane), and thus conserves the redox energy in a proton gradient.</text>
</comment>
<evidence type="ECO:0000256" key="5">
    <source>
        <dbReference type="ARBA" id="ARBA00022692"/>
    </source>
</evidence>
<dbReference type="STRING" id="1391653.AKJ08_1070"/>
<evidence type="ECO:0000313" key="13">
    <source>
        <dbReference type="EMBL" id="AKU90683.1"/>
    </source>
</evidence>
<reference evidence="13 14" key="1">
    <citation type="submission" date="2015-08" db="EMBL/GenBank/DDBJ databases">
        <authorList>
            <person name="Babu N.S."/>
            <person name="Beckwith C.J."/>
            <person name="Beseler K.G."/>
            <person name="Brison A."/>
            <person name="Carone J.V."/>
            <person name="Caskin T.P."/>
            <person name="Diamond M."/>
            <person name="Durham M.E."/>
            <person name="Foxe J.M."/>
            <person name="Go M."/>
            <person name="Henderson B.A."/>
            <person name="Jones I.B."/>
            <person name="McGettigan J.A."/>
            <person name="Micheletti S.J."/>
            <person name="Nasrallah M.E."/>
            <person name="Ortiz D."/>
            <person name="Piller C.R."/>
            <person name="Privatt S.R."/>
            <person name="Schneider S.L."/>
            <person name="Sharp S."/>
            <person name="Smith T.C."/>
            <person name="Stanton J.D."/>
            <person name="Ullery H.E."/>
            <person name="Wilson R.J."/>
            <person name="Serrano M.G."/>
            <person name="Buck G."/>
            <person name="Lee V."/>
            <person name="Wang Y."/>
            <person name="Carvalho R."/>
            <person name="Voegtly L."/>
            <person name="Shi R."/>
            <person name="Duckworth R."/>
            <person name="Johnson A."/>
            <person name="Loviza R."/>
            <person name="Walstead R."/>
            <person name="Shah Z."/>
            <person name="Kiflezghi M."/>
            <person name="Wade K."/>
            <person name="Ball S.L."/>
            <person name="Bradley K.W."/>
            <person name="Asai D.J."/>
            <person name="Bowman C.A."/>
            <person name="Russell D.A."/>
            <person name="Pope W.H."/>
            <person name="Jacobs-Sera D."/>
            <person name="Hendrix R.W."/>
            <person name="Hatfull G.F."/>
        </authorList>
    </citation>
    <scope>NUCLEOTIDE SEQUENCE [LARGE SCALE GENOMIC DNA]</scope>
    <source>
        <strain evidence="13 14">DSM 27710</strain>
    </source>
</reference>
<dbReference type="EC" id="7.1.1.-" evidence="11"/>
<feature type="transmembrane region" description="Helical" evidence="11">
    <location>
        <begin position="92"/>
        <end position="115"/>
    </location>
</feature>
<evidence type="ECO:0000256" key="2">
    <source>
        <dbReference type="ARBA" id="ARBA00008472"/>
    </source>
</evidence>
<dbReference type="HAMAP" id="MF_01394">
    <property type="entry name" value="NDH1_NuoA"/>
    <property type="match status" value="1"/>
</dbReference>
<dbReference type="PANTHER" id="PTHR11058">
    <property type="entry name" value="NADH-UBIQUINONE OXIDOREDUCTASE CHAIN 3"/>
    <property type="match status" value="1"/>
</dbReference>
<proteinExistence type="inferred from homology"/>
<dbReference type="EMBL" id="CP012332">
    <property type="protein sequence ID" value="AKU90683.1"/>
    <property type="molecule type" value="Genomic_DNA"/>
</dbReference>
<keyword evidence="10 11" id="KW-0472">Membrane</keyword>
<dbReference type="KEGG" id="vin:AKJ08_1070"/>
<dbReference type="GO" id="GO:0008137">
    <property type="term" value="F:NADH dehydrogenase (ubiquinone) activity"/>
    <property type="evidence" value="ECO:0007669"/>
    <property type="project" value="InterPro"/>
</dbReference>
<keyword evidence="7 11" id="KW-1278">Translocase</keyword>
<feature type="transmembrane region" description="Helical" evidence="11">
    <location>
        <begin position="12"/>
        <end position="34"/>
    </location>
</feature>
<dbReference type="GO" id="GO:0048038">
    <property type="term" value="F:quinone binding"/>
    <property type="evidence" value="ECO:0007669"/>
    <property type="project" value="UniProtKB-KW"/>
</dbReference>
<dbReference type="PANTHER" id="PTHR11058:SF22">
    <property type="entry name" value="NADH-QUINONE OXIDOREDUCTASE SUBUNIT A"/>
    <property type="match status" value="1"/>
</dbReference>
<dbReference type="InterPro" id="IPR000440">
    <property type="entry name" value="NADH_UbQ/plastoQ_OxRdtase_su3"/>
</dbReference>
<evidence type="ECO:0000256" key="7">
    <source>
        <dbReference type="ARBA" id="ARBA00022967"/>
    </source>
</evidence>
<keyword evidence="9 11" id="KW-0520">NAD</keyword>
<accession>A0A0K1PAW7</accession>
<keyword evidence="8 11" id="KW-1133">Transmembrane helix</keyword>
<evidence type="ECO:0000256" key="6">
    <source>
        <dbReference type="ARBA" id="ARBA00022719"/>
    </source>
</evidence>